<dbReference type="RefSeq" id="WP_101464929.1">
    <property type="nucleotide sequence ID" value="NZ_PJMW01000002.1"/>
</dbReference>
<feature type="compositionally biased region" description="Low complexity" evidence="1">
    <location>
        <begin position="114"/>
        <end position="169"/>
    </location>
</feature>
<evidence type="ECO:0000313" key="4">
    <source>
        <dbReference type="Proteomes" id="UP000233766"/>
    </source>
</evidence>
<feature type="compositionally biased region" description="Pro residues" evidence="1">
    <location>
        <begin position="102"/>
        <end position="113"/>
    </location>
</feature>
<gene>
    <name evidence="3" type="ORF">ATK86_2872</name>
</gene>
<dbReference type="Proteomes" id="UP000233766">
    <property type="component" value="Unassembled WGS sequence"/>
</dbReference>
<feature type="transmembrane region" description="Helical" evidence="2">
    <location>
        <begin position="66"/>
        <end position="84"/>
    </location>
</feature>
<keyword evidence="2" id="KW-0812">Transmembrane</keyword>
<feature type="region of interest" description="Disordered" evidence="1">
    <location>
        <begin position="93"/>
        <end position="177"/>
    </location>
</feature>
<dbReference type="OrthoDB" id="4571943at2"/>
<name>A0A2N3VA42_9NOCA</name>
<comment type="caution">
    <text evidence="3">The sequence shown here is derived from an EMBL/GenBank/DDBJ whole genome shotgun (WGS) entry which is preliminary data.</text>
</comment>
<evidence type="ECO:0000313" key="3">
    <source>
        <dbReference type="EMBL" id="PKV78499.1"/>
    </source>
</evidence>
<evidence type="ECO:0000256" key="2">
    <source>
        <dbReference type="SAM" id="Phobius"/>
    </source>
</evidence>
<accession>A0A2N3VA42</accession>
<dbReference type="EMBL" id="PJMW01000002">
    <property type="protein sequence ID" value="PKV78499.1"/>
    <property type="molecule type" value="Genomic_DNA"/>
</dbReference>
<keyword evidence="4" id="KW-1185">Reference proteome</keyword>
<evidence type="ECO:0000256" key="1">
    <source>
        <dbReference type="SAM" id="MobiDB-lite"/>
    </source>
</evidence>
<sequence>MKDLLYSVLGVVFGAGIVFGGIATLNSGAECGGKSMTAGETCVTTNKGSSVERDAAEQEAQNKRTGWMLIGGGAVMSIGSAFWLRSNLRSRRARRTAAAPQGFPPVGGPPPTPNGLLQAQGQWQQAAPAPYGSPQAQGQWPQGAPGYGAPAYAPHAQHQPHAPHPGAGYNAHPNYRR</sequence>
<proteinExistence type="predicted"/>
<dbReference type="AlphaFoldDB" id="A0A2N3VA42"/>
<reference evidence="3 4" key="1">
    <citation type="submission" date="2017-12" db="EMBL/GenBank/DDBJ databases">
        <title>Sequencing the genomes of 1000 Actinobacteria strains.</title>
        <authorList>
            <person name="Klenk H.-P."/>
        </authorList>
    </citation>
    <scope>NUCLEOTIDE SEQUENCE [LARGE SCALE GENOMIC DNA]</scope>
    <source>
        <strain evidence="3 4">DSM 44489</strain>
    </source>
</reference>
<protein>
    <submittedName>
        <fullName evidence="3">Uncharacterized protein</fullName>
    </submittedName>
</protein>
<keyword evidence="2" id="KW-0472">Membrane</keyword>
<keyword evidence="2" id="KW-1133">Transmembrane helix</keyword>
<organism evidence="3 4">
    <name type="scientific">Nocardia fluminea</name>
    <dbReference type="NCBI Taxonomy" id="134984"/>
    <lineage>
        <taxon>Bacteria</taxon>
        <taxon>Bacillati</taxon>
        <taxon>Actinomycetota</taxon>
        <taxon>Actinomycetes</taxon>
        <taxon>Mycobacteriales</taxon>
        <taxon>Nocardiaceae</taxon>
        <taxon>Nocardia</taxon>
    </lineage>
</organism>